<feature type="transmembrane region" description="Helical" evidence="7">
    <location>
        <begin position="95"/>
        <end position="115"/>
    </location>
</feature>
<evidence type="ECO:0000256" key="2">
    <source>
        <dbReference type="ARBA" id="ARBA00022448"/>
    </source>
</evidence>
<dbReference type="PROSITE" id="PS00217">
    <property type="entry name" value="SUGAR_TRANSPORT_2"/>
    <property type="match status" value="1"/>
</dbReference>
<dbReference type="PANTHER" id="PTHR43045">
    <property type="entry name" value="SHIKIMATE TRANSPORTER"/>
    <property type="match status" value="1"/>
</dbReference>
<dbReference type="PROSITE" id="PS50850">
    <property type="entry name" value="MFS"/>
    <property type="match status" value="1"/>
</dbReference>
<keyword evidence="4 7" id="KW-0812">Transmembrane</keyword>
<feature type="domain" description="Major facilitator superfamily (MFS) profile" evidence="8">
    <location>
        <begin position="1"/>
        <end position="187"/>
    </location>
</feature>
<keyword evidence="3" id="KW-1003">Cell membrane</keyword>
<keyword evidence="6 7" id="KW-0472">Membrane</keyword>
<feature type="transmembrane region" description="Helical" evidence="7">
    <location>
        <begin position="70"/>
        <end position="89"/>
    </location>
</feature>
<evidence type="ECO:0000259" key="8">
    <source>
        <dbReference type="PROSITE" id="PS50850"/>
    </source>
</evidence>
<dbReference type="InterPro" id="IPR020846">
    <property type="entry name" value="MFS_dom"/>
</dbReference>
<dbReference type="Gene3D" id="1.20.1250.20">
    <property type="entry name" value="MFS general substrate transporter like domains"/>
    <property type="match status" value="1"/>
</dbReference>
<proteinExistence type="predicted"/>
<dbReference type="InterPro" id="IPR036259">
    <property type="entry name" value="MFS_trans_sf"/>
</dbReference>
<name>A0ABQ0RIC0_GLUNI</name>
<dbReference type="PANTHER" id="PTHR43045:SF1">
    <property type="entry name" value="SHIKIMATE TRANSPORTER"/>
    <property type="match status" value="1"/>
</dbReference>
<dbReference type="InterPro" id="IPR005828">
    <property type="entry name" value="MFS_sugar_transport-like"/>
</dbReference>
<gene>
    <name evidence="9" type="ORF">ANI01nite_07700</name>
</gene>
<dbReference type="SUPFAM" id="SSF103473">
    <property type="entry name" value="MFS general substrate transporter"/>
    <property type="match status" value="1"/>
</dbReference>
<comment type="caution">
    <text evidence="9">The sequence shown here is derived from an EMBL/GenBank/DDBJ whole genome shotgun (WGS) entry which is preliminary data.</text>
</comment>
<feature type="transmembrane region" description="Helical" evidence="7">
    <location>
        <begin position="136"/>
        <end position="156"/>
    </location>
</feature>
<keyword evidence="2" id="KW-0813">Transport</keyword>
<comment type="subcellular location">
    <subcellularLocation>
        <location evidence="1">Cell membrane</location>
        <topology evidence="1">Multi-pass membrane protein</topology>
    </subcellularLocation>
</comment>
<keyword evidence="5 7" id="KW-1133">Transmembrane helix</keyword>
<evidence type="ECO:0000256" key="3">
    <source>
        <dbReference type="ARBA" id="ARBA00022475"/>
    </source>
</evidence>
<reference evidence="9 10" key="1">
    <citation type="submission" date="2019-06" db="EMBL/GenBank/DDBJ databases">
        <title>Whole genome shotgun sequence of Glutamicibacter nicotianae NBRC 14234.</title>
        <authorList>
            <person name="Hosoyama A."/>
            <person name="Uohara A."/>
            <person name="Ohji S."/>
            <person name="Ichikawa N."/>
        </authorList>
    </citation>
    <scope>NUCLEOTIDE SEQUENCE [LARGE SCALE GENOMIC DNA]</scope>
    <source>
        <strain evidence="9 10">NBRC 14234</strain>
    </source>
</reference>
<keyword evidence="10" id="KW-1185">Reference proteome</keyword>
<evidence type="ECO:0000256" key="5">
    <source>
        <dbReference type="ARBA" id="ARBA00022989"/>
    </source>
</evidence>
<feature type="transmembrane region" description="Helical" evidence="7">
    <location>
        <begin position="162"/>
        <end position="182"/>
    </location>
</feature>
<dbReference type="RefSeq" id="WP_344695349.1">
    <property type="nucleotide sequence ID" value="NZ_BAAAWM010000001.1"/>
</dbReference>
<evidence type="ECO:0000313" key="9">
    <source>
        <dbReference type="EMBL" id="GEC11567.1"/>
    </source>
</evidence>
<sequence length="210" mass="22196">MKVIQATLVFMGNNTPGYMLTGGFILGYATNKLGLQAGDLLNIITIGSQAWLVSTWIGGVVTDRVGRKKIFIIGCVLLLVWLFPLFLLIETRNLAWVTVSLVVFGAFMGFSYGPLPALYAELFPARIRLSGSSISYALGSVVGGAFAPTIAAALVGKFDTTVAVFTYLFIWVGTSLIANLTLNDRTGADLYPHDGAGAGGSGEDAGPEHL</sequence>
<evidence type="ECO:0000256" key="1">
    <source>
        <dbReference type="ARBA" id="ARBA00004651"/>
    </source>
</evidence>
<feature type="transmembrane region" description="Helical" evidence="7">
    <location>
        <begin position="40"/>
        <end position="58"/>
    </location>
</feature>
<evidence type="ECO:0000256" key="7">
    <source>
        <dbReference type="SAM" id="Phobius"/>
    </source>
</evidence>
<accession>A0ABQ0RIC0</accession>
<evidence type="ECO:0000256" key="6">
    <source>
        <dbReference type="ARBA" id="ARBA00023136"/>
    </source>
</evidence>
<dbReference type="Pfam" id="PF00083">
    <property type="entry name" value="Sugar_tr"/>
    <property type="match status" value="1"/>
</dbReference>
<protein>
    <recommendedName>
        <fullName evidence="8">Major facilitator superfamily (MFS) profile domain-containing protein</fullName>
    </recommendedName>
</protein>
<evidence type="ECO:0000313" key="10">
    <source>
        <dbReference type="Proteomes" id="UP000316242"/>
    </source>
</evidence>
<dbReference type="Proteomes" id="UP000316242">
    <property type="component" value="Unassembled WGS sequence"/>
</dbReference>
<dbReference type="InterPro" id="IPR005829">
    <property type="entry name" value="Sugar_transporter_CS"/>
</dbReference>
<dbReference type="EMBL" id="BJNE01000002">
    <property type="protein sequence ID" value="GEC11567.1"/>
    <property type="molecule type" value="Genomic_DNA"/>
</dbReference>
<evidence type="ECO:0000256" key="4">
    <source>
        <dbReference type="ARBA" id="ARBA00022692"/>
    </source>
</evidence>
<organism evidence="9 10">
    <name type="scientific">Glutamicibacter nicotianae</name>
    <name type="common">Arthrobacter nicotianae</name>
    <dbReference type="NCBI Taxonomy" id="37929"/>
    <lineage>
        <taxon>Bacteria</taxon>
        <taxon>Bacillati</taxon>
        <taxon>Actinomycetota</taxon>
        <taxon>Actinomycetes</taxon>
        <taxon>Micrococcales</taxon>
        <taxon>Micrococcaceae</taxon>
        <taxon>Glutamicibacter</taxon>
    </lineage>
</organism>